<accession>A0A6G1BNH6</accession>
<keyword evidence="1" id="KW-0732">Signal</keyword>
<gene>
    <name evidence="2" type="ORF">E2562_020161</name>
</gene>
<comment type="caution">
    <text evidence="2">The sequence shown here is derived from an EMBL/GenBank/DDBJ whole genome shotgun (WGS) entry which is preliminary data.</text>
</comment>
<feature type="chain" id="PRO_5026237816" description="Bifunctional inhibitor/plant lipid transfer protein/seed storage helical domain-containing protein" evidence="1">
    <location>
        <begin position="22"/>
        <end position="137"/>
    </location>
</feature>
<name>A0A6G1BNH6_9ORYZ</name>
<protein>
    <recommendedName>
        <fullName evidence="4">Bifunctional inhibitor/plant lipid transfer protein/seed storage helical domain-containing protein</fullName>
    </recommendedName>
</protein>
<evidence type="ECO:0000313" key="3">
    <source>
        <dbReference type="Proteomes" id="UP000479710"/>
    </source>
</evidence>
<dbReference type="Gene3D" id="1.10.110.10">
    <property type="entry name" value="Plant lipid-transfer and hydrophobic proteins"/>
    <property type="match status" value="1"/>
</dbReference>
<dbReference type="InterPro" id="IPR036312">
    <property type="entry name" value="Bifun_inhib/LTP/seed_sf"/>
</dbReference>
<dbReference type="AlphaFoldDB" id="A0A6G1BNH6"/>
<reference evidence="2 3" key="1">
    <citation type="submission" date="2019-11" db="EMBL/GenBank/DDBJ databases">
        <title>Whole genome sequence of Oryza granulata.</title>
        <authorList>
            <person name="Li W."/>
        </authorList>
    </citation>
    <scope>NUCLEOTIDE SEQUENCE [LARGE SCALE GENOMIC DNA]</scope>
    <source>
        <strain evidence="3">cv. Menghai</strain>
        <tissue evidence="2">Leaf</tissue>
    </source>
</reference>
<organism evidence="2 3">
    <name type="scientific">Oryza meyeriana var. granulata</name>
    <dbReference type="NCBI Taxonomy" id="110450"/>
    <lineage>
        <taxon>Eukaryota</taxon>
        <taxon>Viridiplantae</taxon>
        <taxon>Streptophyta</taxon>
        <taxon>Embryophyta</taxon>
        <taxon>Tracheophyta</taxon>
        <taxon>Spermatophyta</taxon>
        <taxon>Magnoliopsida</taxon>
        <taxon>Liliopsida</taxon>
        <taxon>Poales</taxon>
        <taxon>Poaceae</taxon>
        <taxon>BOP clade</taxon>
        <taxon>Oryzoideae</taxon>
        <taxon>Oryzeae</taxon>
        <taxon>Oryzinae</taxon>
        <taxon>Oryza</taxon>
        <taxon>Oryza meyeriana</taxon>
    </lineage>
</organism>
<proteinExistence type="predicted"/>
<evidence type="ECO:0000256" key="1">
    <source>
        <dbReference type="SAM" id="SignalP"/>
    </source>
</evidence>
<dbReference type="Proteomes" id="UP000479710">
    <property type="component" value="Unassembled WGS sequence"/>
</dbReference>
<sequence>MKLKMMRAMVVATMMVAAAVAIVVTAPRMNMTCEQVKKTATPCIPFLKGTSNFNFTTMTPNEVKGACCNALRDVYGPSVETGTLGIACHCLLTNLHVSGGHLYSIGTQLRAHCKLRQFERPGIKPPSRDNYGYILQL</sequence>
<evidence type="ECO:0000313" key="2">
    <source>
        <dbReference type="EMBL" id="KAF0888943.1"/>
    </source>
</evidence>
<feature type="signal peptide" evidence="1">
    <location>
        <begin position="1"/>
        <end position="21"/>
    </location>
</feature>
<keyword evidence="3" id="KW-1185">Reference proteome</keyword>
<evidence type="ECO:0008006" key="4">
    <source>
        <dbReference type="Google" id="ProtNLM"/>
    </source>
</evidence>
<dbReference type="SUPFAM" id="SSF47699">
    <property type="entry name" value="Bifunctional inhibitor/lipid-transfer protein/seed storage 2S albumin"/>
    <property type="match status" value="1"/>
</dbReference>
<dbReference type="EMBL" id="SPHZ02000012">
    <property type="protein sequence ID" value="KAF0888943.1"/>
    <property type="molecule type" value="Genomic_DNA"/>
</dbReference>